<sequence length="254" mass="26306">MTWQFEGSQVVALLLATVRASAWLVVVPPFAAPMISARIKAILALSIALAVGPAVQSQAPPMEWAPLVSSAAQQVVVGAALGYITSLLFTAFQVAGDLIDMFGGFQVAMAYDPMANTQTAPFGRFYNLLATTLLFATGGHALIIRGFAESYDAVPLTGVLSFAALGHVLTEGIGQMFLAALQIAGPLIAVLFCTDVALGLLTRAAPALNAFSLGFPVKILMTMLLGGLAIGIVPGMVEEVVDTAVVAVMTVIRA</sequence>
<dbReference type="PANTHER" id="PTHR30065">
    <property type="entry name" value="FLAGELLAR BIOSYNTHETIC PROTEIN FLIR"/>
    <property type="match status" value="1"/>
</dbReference>
<dbReference type="InterPro" id="IPR002010">
    <property type="entry name" value="T3SS_IM_R"/>
</dbReference>
<evidence type="ECO:0000256" key="3">
    <source>
        <dbReference type="ARBA" id="ARBA00021717"/>
    </source>
</evidence>
<dbReference type="InterPro" id="IPR006303">
    <property type="entry name" value="FliR"/>
</dbReference>
<comment type="caution">
    <text evidence="11">The sequence shown here is derived from an EMBL/GenBank/DDBJ whole genome shotgun (WGS) entry which is preliminary data.</text>
</comment>
<reference evidence="12" key="1">
    <citation type="journal article" date="2019" name="Int. J. Syst. Evol. Microbiol.">
        <title>The Global Catalogue of Microorganisms (GCM) 10K type strain sequencing project: providing services to taxonomists for standard genome sequencing and annotation.</title>
        <authorList>
            <consortium name="The Broad Institute Genomics Platform"/>
            <consortium name="The Broad Institute Genome Sequencing Center for Infectious Disease"/>
            <person name="Wu L."/>
            <person name="Ma J."/>
        </authorList>
    </citation>
    <scope>NUCLEOTIDE SEQUENCE [LARGE SCALE GENOMIC DNA]</scope>
    <source>
        <strain evidence="12">JCM 10425</strain>
    </source>
</reference>
<evidence type="ECO:0000256" key="2">
    <source>
        <dbReference type="ARBA" id="ARBA00009772"/>
    </source>
</evidence>
<name>A0ABP3DVA3_9ACTN</name>
<feature type="transmembrane region" description="Helical" evidence="10">
    <location>
        <begin position="75"/>
        <end position="95"/>
    </location>
</feature>
<feature type="transmembrane region" description="Helical" evidence="10">
    <location>
        <begin position="176"/>
        <end position="201"/>
    </location>
</feature>
<evidence type="ECO:0000256" key="8">
    <source>
        <dbReference type="ARBA" id="ARBA00023143"/>
    </source>
</evidence>
<evidence type="ECO:0000256" key="4">
    <source>
        <dbReference type="ARBA" id="ARBA00022475"/>
    </source>
</evidence>
<protein>
    <recommendedName>
        <fullName evidence="3 9">Flagellar biosynthetic protein FliR</fullName>
    </recommendedName>
</protein>
<keyword evidence="11" id="KW-0282">Flagellum</keyword>
<dbReference type="PRINTS" id="PR00953">
    <property type="entry name" value="TYPE3IMRPROT"/>
</dbReference>
<keyword evidence="7 10" id="KW-0472">Membrane</keyword>
<feature type="transmembrane region" description="Helical" evidence="10">
    <location>
        <begin position="125"/>
        <end position="144"/>
    </location>
</feature>
<organism evidence="11 12">
    <name type="scientific">Cryptosporangium japonicum</name>
    <dbReference type="NCBI Taxonomy" id="80872"/>
    <lineage>
        <taxon>Bacteria</taxon>
        <taxon>Bacillati</taxon>
        <taxon>Actinomycetota</taxon>
        <taxon>Actinomycetes</taxon>
        <taxon>Cryptosporangiales</taxon>
        <taxon>Cryptosporangiaceae</taxon>
        <taxon>Cryptosporangium</taxon>
    </lineage>
</organism>
<keyword evidence="4 10" id="KW-1003">Cell membrane</keyword>
<dbReference type="Pfam" id="PF01311">
    <property type="entry name" value="Bac_export_1"/>
    <property type="match status" value="1"/>
</dbReference>
<comment type="function">
    <text evidence="1 10">Role in flagellar biosynthesis.</text>
</comment>
<evidence type="ECO:0000313" key="11">
    <source>
        <dbReference type="EMBL" id="GAA0243610.1"/>
    </source>
</evidence>
<evidence type="ECO:0000256" key="7">
    <source>
        <dbReference type="ARBA" id="ARBA00023136"/>
    </source>
</evidence>
<dbReference type="PANTHER" id="PTHR30065:SF1">
    <property type="entry name" value="SURFACE PRESENTATION OF ANTIGENS PROTEIN SPAR"/>
    <property type="match status" value="1"/>
</dbReference>
<dbReference type="EMBL" id="BAAAGX010000012">
    <property type="protein sequence ID" value="GAA0243610.1"/>
    <property type="molecule type" value="Genomic_DNA"/>
</dbReference>
<evidence type="ECO:0000256" key="6">
    <source>
        <dbReference type="ARBA" id="ARBA00022989"/>
    </source>
</evidence>
<evidence type="ECO:0000313" key="12">
    <source>
        <dbReference type="Proteomes" id="UP001500967"/>
    </source>
</evidence>
<feature type="transmembrane region" description="Helical" evidence="10">
    <location>
        <begin position="151"/>
        <end position="170"/>
    </location>
</feature>
<evidence type="ECO:0000256" key="10">
    <source>
        <dbReference type="RuleBase" id="RU362071"/>
    </source>
</evidence>
<keyword evidence="5 10" id="KW-0812">Transmembrane</keyword>
<comment type="subcellular location">
    <subcellularLocation>
        <location evidence="10">Cell membrane</location>
        <topology evidence="10">Multi-pass membrane protein</topology>
    </subcellularLocation>
    <subcellularLocation>
        <location evidence="10">Bacterial flagellum basal body</location>
    </subcellularLocation>
</comment>
<keyword evidence="8 10" id="KW-0975">Bacterial flagellum</keyword>
<evidence type="ECO:0000256" key="1">
    <source>
        <dbReference type="ARBA" id="ARBA00002578"/>
    </source>
</evidence>
<keyword evidence="11" id="KW-0969">Cilium</keyword>
<comment type="similarity">
    <text evidence="2 10">Belongs to the FliR/MopE/SpaR family.</text>
</comment>
<accession>A0ABP3DVA3</accession>
<dbReference type="NCBIfam" id="TIGR01400">
    <property type="entry name" value="fliR"/>
    <property type="match status" value="1"/>
</dbReference>
<feature type="transmembrane region" description="Helical" evidence="10">
    <location>
        <begin position="30"/>
        <end position="55"/>
    </location>
</feature>
<keyword evidence="11" id="KW-0966">Cell projection</keyword>
<feature type="transmembrane region" description="Helical" evidence="10">
    <location>
        <begin position="213"/>
        <end position="233"/>
    </location>
</feature>
<proteinExistence type="inferred from homology"/>
<keyword evidence="6 10" id="KW-1133">Transmembrane helix</keyword>
<dbReference type="Proteomes" id="UP001500967">
    <property type="component" value="Unassembled WGS sequence"/>
</dbReference>
<dbReference type="RefSeq" id="WP_344649560.1">
    <property type="nucleotide sequence ID" value="NZ_BAAAGX010000012.1"/>
</dbReference>
<keyword evidence="12" id="KW-1185">Reference proteome</keyword>
<evidence type="ECO:0000256" key="5">
    <source>
        <dbReference type="ARBA" id="ARBA00022692"/>
    </source>
</evidence>
<gene>
    <name evidence="11" type="primary">fliR</name>
    <name evidence="11" type="ORF">GCM10009539_31300</name>
</gene>
<evidence type="ECO:0000256" key="9">
    <source>
        <dbReference type="NCBIfam" id="TIGR01400"/>
    </source>
</evidence>